<evidence type="ECO:0000313" key="1">
    <source>
        <dbReference type="EMBL" id="KAF2469867.1"/>
    </source>
</evidence>
<keyword evidence="2" id="KW-1185">Reference proteome</keyword>
<reference evidence="1" key="1">
    <citation type="journal article" date="2020" name="Stud. Mycol.">
        <title>101 Dothideomycetes genomes: a test case for predicting lifestyles and emergence of pathogens.</title>
        <authorList>
            <person name="Haridas S."/>
            <person name="Albert R."/>
            <person name="Binder M."/>
            <person name="Bloem J."/>
            <person name="Labutti K."/>
            <person name="Salamov A."/>
            <person name="Andreopoulos B."/>
            <person name="Baker S."/>
            <person name="Barry K."/>
            <person name="Bills G."/>
            <person name="Bluhm B."/>
            <person name="Cannon C."/>
            <person name="Castanera R."/>
            <person name="Culley D."/>
            <person name="Daum C."/>
            <person name="Ezra D."/>
            <person name="Gonzalez J."/>
            <person name="Henrissat B."/>
            <person name="Kuo A."/>
            <person name="Liang C."/>
            <person name="Lipzen A."/>
            <person name="Lutzoni F."/>
            <person name="Magnuson J."/>
            <person name="Mondo S."/>
            <person name="Nolan M."/>
            <person name="Ohm R."/>
            <person name="Pangilinan J."/>
            <person name="Park H.-J."/>
            <person name="Ramirez L."/>
            <person name="Alfaro M."/>
            <person name="Sun H."/>
            <person name="Tritt A."/>
            <person name="Yoshinaga Y."/>
            <person name="Zwiers L.-H."/>
            <person name="Turgeon B."/>
            <person name="Goodwin S."/>
            <person name="Spatafora J."/>
            <person name="Crous P."/>
            <person name="Grigoriev I."/>
        </authorList>
    </citation>
    <scope>NUCLEOTIDE SEQUENCE</scope>
    <source>
        <strain evidence="1">ATCC 200398</strain>
    </source>
</reference>
<accession>A0ACB6QUV9</accession>
<dbReference type="Proteomes" id="UP000799755">
    <property type="component" value="Unassembled WGS sequence"/>
</dbReference>
<gene>
    <name evidence="1" type="ORF">BDR25DRAFT_356110</name>
</gene>
<comment type="caution">
    <text evidence="1">The sequence shown here is derived from an EMBL/GenBank/DDBJ whole genome shotgun (WGS) entry which is preliminary data.</text>
</comment>
<dbReference type="EMBL" id="MU003510">
    <property type="protein sequence ID" value="KAF2469867.1"/>
    <property type="molecule type" value="Genomic_DNA"/>
</dbReference>
<sequence length="265" mass="29827">MLTINVTKSVCFSLTKAPAGTPSARRSDFSLKSRIHNTIWCIWGFNMYVVRLSLFLLLGFLRFLLSFRSRSCCFPFPLPPLTGSSLPSFVPPPPSRCFDDLLMTSCLKHKFVVILLNSVFARLQYVLRSTLCTSITIPLFVIIIVSPLFSAIISFLKAVRALAYTFSDSCSLLLLGVMDITWQNFQALRSAIDVHSSDIFTLSTTSSISSNSNISTNMDRTRRKSPTPSLSLHCWSYRHLYTAVKDVNIHWKFNTGETKDEKGDV</sequence>
<protein>
    <submittedName>
        <fullName evidence="1">Uncharacterized protein</fullName>
    </submittedName>
</protein>
<proteinExistence type="predicted"/>
<name>A0ACB6QUV9_9PLEO</name>
<evidence type="ECO:0000313" key="2">
    <source>
        <dbReference type="Proteomes" id="UP000799755"/>
    </source>
</evidence>
<organism evidence="1 2">
    <name type="scientific">Lindgomyces ingoldianus</name>
    <dbReference type="NCBI Taxonomy" id="673940"/>
    <lineage>
        <taxon>Eukaryota</taxon>
        <taxon>Fungi</taxon>
        <taxon>Dikarya</taxon>
        <taxon>Ascomycota</taxon>
        <taxon>Pezizomycotina</taxon>
        <taxon>Dothideomycetes</taxon>
        <taxon>Pleosporomycetidae</taxon>
        <taxon>Pleosporales</taxon>
        <taxon>Lindgomycetaceae</taxon>
        <taxon>Lindgomyces</taxon>
    </lineage>
</organism>